<reference evidence="1" key="2">
    <citation type="journal article" date="2015" name="Fish Shellfish Immunol.">
        <title>Early steps in the European eel (Anguilla anguilla)-Vibrio vulnificus interaction in the gills: Role of the RtxA13 toxin.</title>
        <authorList>
            <person name="Callol A."/>
            <person name="Pajuelo D."/>
            <person name="Ebbesson L."/>
            <person name="Teles M."/>
            <person name="MacKenzie S."/>
            <person name="Amaro C."/>
        </authorList>
    </citation>
    <scope>NUCLEOTIDE SEQUENCE</scope>
</reference>
<accession>A0A0E9W574</accession>
<evidence type="ECO:0000313" key="1">
    <source>
        <dbReference type="EMBL" id="JAH85456.1"/>
    </source>
</evidence>
<organism evidence="1">
    <name type="scientific">Anguilla anguilla</name>
    <name type="common">European freshwater eel</name>
    <name type="synonym">Muraena anguilla</name>
    <dbReference type="NCBI Taxonomy" id="7936"/>
    <lineage>
        <taxon>Eukaryota</taxon>
        <taxon>Metazoa</taxon>
        <taxon>Chordata</taxon>
        <taxon>Craniata</taxon>
        <taxon>Vertebrata</taxon>
        <taxon>Euteleostomi</taxon>
        <taxon>Actinopterygii</taxon>
        <taxon>Neopterygii</taxon>
        <taxon>Teleostei</taxon>
        <taxon>Anguilliformes</taxon>
        <taxon>Anguillidae</taxon>
        <taxon>Anguilla</taxon>
    </lineage>
</organism>
<reference evidence="1" key="1">
    <citation type="submission" date="2014-11" db="EMBL/GenBank/DDBJ databases">
        <authorList>
            <person name="Amaro Gonzalez C."/>
        </authorList>
    </citation>
    <scope>NUCLEOTIDE SEQUENCE</scope>
</reference>
<protein>
    <submittedName>
        <fullName evidence="1">Uncharacterized protein</fullName>
    </submittedName>
</protein>
<sequence length="44" mass="5157">MSGYQGFYWFVLGRRLLSIKKKRTKIQTENQSEQITTLAFSSTI</sequence>
<name>A0A0E9W574_ANGAN</name>
<proteinExistence type="predicted"/>
<dbReference type="AlphaFoldDB" id="A0A0E9W574"/>
<dbReference type="EMBL" id="GBXM01023121">
    <property type="protein sequence ID" value="JAH85456.1"/>
    <property type="molecule type" value="Transcribed_RNA"/>
</dbReference>